<protein>
    <submittedName>
        <fullName evidence="3">Beta strand repeat-containing protein</fullName>
    </submittedName>
</protein>
<dbReference type="InterPro" id="IPR018511">
    <property type="entry name" value="Hemolysin-typ_Ca-bd_CS"/>
</dbReference>
<reference evidence="4" key="1">
    <citation type="journal article" date="2019" name="Int. J. Syst. Evol. Microbiol.">
        <title>The Global Catalogue of Microorganisms (GCM) 10K type strain sequencing project: providing services to taxonomists for standard genome sequencing and annotation.</title>
        <authorList>
            <consortium name="The Broad Institute Genomics Platform"/>
            <consortium name="The Broad Institute Genome Sequencing Center for Infectious Disease"/>
            <person name="Wu L."/>
            <person name="Ma J."/>
        </authorList>
    </citation>
    <scope>NUCLEOTIDE SEQUENCE [LARGE SCALE GENOMIC DNA]</scope>
    <source>
        <strain evidence="4">KCTC 42911</strain>
    </source>
</reference>
<dbReference type="RefSeq" id="WP_386734978.1">
    <property type="nucleotide sequence ID" value="NZ_JBHRXI010000008.1"/>
</dbReference>
<gene>
    <name evidence="3" type="ORF">ACFORG_08445</name>
</gene>
<dbReference type="EMBL" id="JBHRXI010000008">
    <property type="protein sequence ID" value="MFC3613784.1"/>
    <property type="molecule type" value="Genomic_DNA"/>
</dbReference>
<organism evidence="3 4">
    <name type="scientific">Lutimaribacter marinistellae</name>
    <dbReference type="NCBI Taxonomy" id="1820329"/>
    <lineage>
        <taxon>Bacteria</taxon>
        <taxon>Pseudomonadati</taxon>
        <taxon>Pseudomonadota</taxon>
        <taxon>Alphaproteobacteria</taxon>
        <taxon>Rhodobacterales</taxon>
        <taxon>Roseobacteraceae</taxon>
        <taxon>Lutimaribacter</taxon>
    </lineage>
</organism>
<evidence type="ECO:0000256" key="2">
    <source>
        <dbReference type="ARBA" id="ARBA00022525"/>
    </source>
</evidence>
<dbReference type="InterPro" id="IPR011049">
    <property type="entry name" value="Serralysin-like_metalloprot_C"/>
</dbReference>
<dbReference type="Pfam" id="PF00353">
    <property type="entry name" value="HemolysinCabind"/>
    <property type="match status" value="5"/>
</dbReference>
<dbReference type="Gene3D" id="2.150.10.10">
    <property type="entry name" value="Serralysin-like metalloprotease, C-terminal"/>
    <property type="match status" value="4"/>
</dbReference>
<accession>A0ABV7TDW2</accession>
<dbReference type="PANTHER" id="PTHR38340">
    <property type="entry name" value="S-LAYER PROTEIN"/>
    <property type="match status" value="1"/>
</dbReference>
<comment type="subcellular location">
    <subcellularLocation>
        <location evidence="1">Secreted</location>
    </subcellularLocation>
</comment>
<evidence type="ECO:0000313" key="3">
    <source>
        <dbReference type="EMBL" id="MFC3613784.1"/>
    </source>
</evidence>
<dbReference type="SUPFAM" id="SSF51120">
    <property type="entry name" value="beta-Roll"/>
    <property type="match status" value="5"/>
</dbReference>
<sequence>MTITPFLWGPERLINSRIVDAQRYPSVEVAPNGNFVVAYQTQAYGASNQIGLRILNEAGGPIGAETRVGGPSPGVYATAPSVAVLNNGNIVVGYTYGGIDVRATILSSDASEVIAEIVLPRAPQDVVGPINQVTLTALDSGGFAAAWTQGNFGDQDIRYATFSATGTRQTLLDGLASTSTGNHRYADIAKLNNGNVVIVWERELLNGNKATRAKIVTETGVTVVSEFAVNSNTSGDELRPSVTTLTNGDFVVAWDQAGDHQFRIFNEDATPVTSDISQTALAGNAEVKALNDGGFLLVGIDSGSDLSAQRYDASGATVGSLIQVNTTATDSQILPAVAVNDDGRALVVWEDLSQTPDDTDDRAIRGQMLSLTNANNAINGGSGNNVLFGNNFANEIYGNAGNDTITAQGGDDFVDGGADDDLFHDTDFPSGDDYDGGLGTDTLDWSTLTFASGRVTVDIGEGHATSTLTGLSDTFRRIEVFRGSQGDETYIDDTGGTTIFAEGGEDTVQMRDVLFNGDAYHGGTGYDTFDLSAIPWIFSPTINLATNSWSHNGSAEVVSSFEHIIGGNGLAGENLIGNSLANEIHGNGAEDTISGGGGADTLRGGDDDDEIQVFAGEATSGMVLDGGADFDRLVSRFGGTHSFQLTSLSGFEELAFEGAGGTNSAVFYAAQFGPGLALDANIIGDPTFGRENEIVVVMGPRVTLDLSSLNFSNWSGEDRVIVNGDSSSDNIIGSEVNDQINAGSGNNIIDAGLGRDTVTGGGNRDIFVDTNNGASQNIDVYNGGGGRDQYQATAIAWSSITEFDLLNNRQTVSGGLLRDQLFDIEDLLVSGSAALRGDNEDNLLEVDNSVFDGNNLLRGEGGNDELRGDSGNDTLIGGIGFDTLVGGSGNDELHIDQEMDVVTELALGGNDTIVSWLQSTHLALYNHVENLHGAGGFGQQLYGNSNANRVSSDGEDAILYGNDGNDTLIGDVGSNIFVGGVGNDRIVSQLDGRRDLYDFTLGHGHDVVENFEVEFDEITMRTQDYEVLEDTAGVVLRSTDGSTSMTLEGVDYADFRRGNLNHLTKLGERTSLTLDHNVSTYAFDGDYQNPVVFATVVTNNGISPVTVRILDIDVNAKTVDLRLQEPSDQDDIHFNETVHLTVVEAGAWMQSNDRYLEAGTFDTNQLTTDGFDTVAFQNYFADLPVVHSQVQTFNGSDFVATRQTLPSRTTVGIALQEDEAGNSGFHNTETVGYMARSKYGPHPQNGYLGTADGIGGAFARVEFGETLATYWLQANIASFNGNDPATIRIDALGSQGFEARAQEDTARDAETFHDPETISISADLTNLILGGRAMPAIGEVRSLRVNEQPVTLELHNDYDKPVVVAHVATRNGISPVTVRITDIDVQTDTISLRLQEPRDQDDVHFFETVHVMVMEAGRWETPDGRVIEAGTIDTNTLSGNGFELVEYAAMFDERPVVLSQVQSNNGFEFVSTRQTLTSNPFDSFAVALQEDEAGNTGFHVSETIGYIATEVNVMGNASGTNISVSGTSPYTYPLANMDALNDAPLFFGQVNSSNDSDPVNTRGVSATSDELTFWFEEDTAADPETTHGSEEIGLVAFDSEQLLRGIRKDGAVGEFHQISVAPSGISVTLDNEYDNPVVIARVSSPGSLPIVVRVTDIDTVAGSVTIATSIADGPVSSFGSQTISLLVVEAGTYEMEDGTRFTAGTIETDNLTTDGFEQVSFANGLFDARPVVVTSIQTNNEGGYALTRMRNVDATGFEVAMQEQESTSFGGGASHATETIGYFAVEEANGVTGGRQFAARSLGDTVDENPVTIPDDFDYLSNRLIFPSLASYDGTDPASVRTLNNTIGQFDLHVVEDQSTDGETAHLFETVDYMVFDGSGELNAHDLIL</sequence>
<proteinExistence type="predicted"/>
<dbReference type="PANTHER" id="PTHR38340:SF1">
    <property type="entry name" value="S-LAYER PROTEIN"/>
    <property type="match status" value="1"/>
</dbReference>
<name>A0ABV7TDW2_9RHOB</name>
<dbReference type="InterPro" id="IPR050557">
    <property type="entry name" value="RTX_toxin/Mannuronan_C5-epim"/>
</dbReference>
<dbReference type="Proteomes" id="UP001595629">
    <property type="component" value="Unassembled WGS sequence"/>
</dbReference>
<dbReference type="PROSITE" id="PS00330">
    <property type="entry name" value="HEMOLYSIN_CALCIUM"/>
    <property type="match status" value="3"/>
</dbReference>
<comment type="caution">
    <text evidence="3">The sequence shown here is derived from an EMBL/GenBank/DDBJ whole genome shotgun (WGS) entry which is preliminary data.</text>
</comment>
<keyword evidence="4" id="KW-1185">Reference proteome</keyword>
<evidence type="ECO:0000313" key="4">
    <source>
        <dbReference type="Proteomes" id="UP001595629"/>
    </source>
</evidence>
<keyword evidence="2" id="KW-0964">Secreted</keyword>
<dbReference type="InterPro" id="IPR001343">
    <property type="entry name" value="Hemolysn_Ca-bd"/>
</dbReference>
<dbReference type="PRINTS" id="PR00313">
    <property type="entry name" value="CABNDNGRPT"/>
</dbReference>
<evidence type="ECO:0000256" key="1">
    <source>
        <dbReference type="ARBA" id="ARBA00004613"/>
    </source>
</evidence>